<feature type="chain" id="PRO_5040945865" evidence="1">
    <location>
        <begin position="27"/>
        <end position="192"/>
    </location>
</feature>
<accession>A0A9W6TTG5</accession>
<gene>
    <name evidence="2" type="ORF">Plil01_000872100</name>
</gene>
<dbReference type="AlphaFoldDB" id="A0A9W6TTG5"/>
<proteinExistence type="predicted"/>
<organism evidence="2 3">
    <name type="scientific">Phytophthora lilii</name>
    <dbReference type="NCBI Taxonomy" id="2077276"/>
    <lineage>
        <taxon>Eukaryota</taxon>
        <taxon>Sar</taxon>
        <taxon>Stramenopiles</taxon>
        <taxon>Oomycota</taxon>
        <taxon>Peronosporomycetes</taxon>
        <taxon>Peronosporales</taxon>
        <taxon>Peronosporaceae</taxon>
        <taxon>Phytophthora</taxon>
    </lineage>
</organism>
<protein>
    <submittedName>
        <fullName evidence="2">Unnamed protein product</fullName>
    </submittedName>
</protein>
<dbReference type="OrthoDB" id="75140at2759"/>
<dbReference type="Proteomes" id="UP001165083">
    <property type="component" value="Unassembled WGS sequence"/>
</dbReference>
<reference evidence="2" key="1">
    <citation type="submission" date="2023-04" db="EMBL/GenBank/DDBJ databases">
        <title>Phytophthora lilii NBRC 32176.</title>
        <authorList>
            <person name="Ichikawa N."/>
            <person name="Sato H."/>
            <person name="Tonouchi N."/>
        </authorList>
    </citation>
    <scope>NUCLEOTIDE SEQUENCE</scope>
    <source>
        <strain evidence="2">NBRC 32176</strain>
    </source>
</reference>
<keyword evidence="3" id="KW-1185">Reference proteome</keyword>
<feature type="signal peptide" evidence="1">
    <location>
        <begin position="1"/>
        <end position="26"/>
    </location>
</feature>
<evidence type="ECO:0000256" key="1">
    <source>
        <dbReference type="SAM" id="SignalP"/>
    </source>
</evidence>
<sequence>MEVAVTTALSALAFILLSTRSSTIAALSIPSANDTNRAAAVIATSYEIANVARQFLVGDTYYPLNPGPAMAIPSLYYTTLISQVATLSALENPTASTIEATVQSLGPYKSLESFKAGYDELKSAGLIDTPQAFDNSDENFGAMGLGIRGYRIKLVNVSEWSDPLSSLSNSLVQEQCNDDTMDAAILNHKVFV</sequence>
<comment type="caution">
    <text evidence="2">The sequence shown here is derived from an EMBL/GenBank/DDBJ whole genome shotgun (WGS) entry which is preliminary data.</text>
</comment>
<keyword evidence="1" id="KW-0732">Signal</keyword>
<dbReference type="EMBL" id="BSXW01000426">
    <property type="protein sequence ID" value="GMF21995.1"/>
    <property type="molecule type" value="Genomic_DNA"/>
</dbReference>
<evidence type="ECO:0000313" key="3">
    <source>
        <dbReference type="Proteomes" id="UP001165083"/>
    </source>
</evidence>
<evidence type="ECO:0000313" key="2">
    <source>
        <dbReference type="EMBL" id="GMF21995.1"/>
    </source>
</evidence>
<name>A0A9W6TTG5_9STRA</name>